<evidence type="ECO:0000313" key="4">
    <source>
        <dbReference type="EMBL" id="NYF40688.1"/>
    </source>
</evidence>
<dbReference type="PANTHER" id="PTHR40761:SF1">
    <property type="entry name" value="CONSERVED INTEGRAL MEMBRANE ALANINE VALINE AND LEUCINE RICH PROTEIN-RELATED"/>
    <property type="match status" value="1"/>
</dbReference>
<dbReference type="RefSeq" id="WP_218911722.1">
    <property type="nucleotide sequence ID" value="NZ_JACCCO010000001.1"/>
</dbReference>
<keyword evidence="5" id="KW-1185">Reference proteome</keyword>
<name>A0A852UZ07_9ACTN</name>
<feature type="transmembrane region" description="Helical" evidence="2">
    <location>
        <begin position="132"/>
        <end position="155"/>
    </location>
</feature>
<protein>
    <submittedName>
        <fullName evidence="4">Drug/metabolite transporter (DMT)-like permease</fullName>
    </submittedName>
</protein>
<dbReference type="NCBIfam" id="NF038012">
    <property type="entry name" value="DMT_1"/>
    <property type="match status" value="1"/>
</dbReference>
<reference evidence="4 5" key="1">
    <citation type="submission" date="2020-07" db="EMBL/GenBank/DDBJ databases">
        <title>Sequencing the genomes of 1000 actinobacteria strains.</title>
        <authorList>
            <person name="Klenk H.-P."/>
        </authorList>
    </citation>
    <scope>NUCLEOTIDE SEQUENCE [LARGE SCALE GENOMIC DNA]</scope>
    <source>
        <strain evidence="4 5">DSM 45763</strain>
    </source>
</reference>
<accession>A0A852UZ07</accession>
<dbReference type="Gene3D" id="1.10.3730.20">
    <property type="match status" value="1"/>
</dbReference>
<feature type="domain" description="EamA" evidence="3">
    <location>
        <begin position="39"/>
        <end position="117"/>
    </location>
</feature>
<dbReference type="AlphaFoldDB" id="A0A852UZ07"/>
<evidence type="ECO:0000256" key="2">
    <source>
        <dbReference type="SAM" id="Phobius"/>
    </source>
</evidence>
<keyword evidence="2" id="KW-1133">Transmembrane helix</keyword>
<proteinExistence type="inferred from homology"/>
<dbReference type="InterPro" id="IPR037185">
    <property type="entry name" value="EmrE-like"/>
</dbReference>
<dbReference type="Pfam" id="PF00892">
    <property type="entry name" value="EamA"/>
    <property type="match status" value="1"/>
</dbReference>
<evidence type="ECO:0000259" key="3">
    <source>
        <dbReference type="Pfam" id="PF00892"/>
    </source>
</evidence>
<dbReference type="PANTHER" id="PTHR40761">
    <property type="entry name" value="CONSERVED INTEGRAL MEMBRANE ALANINE VALINE AND LEUCINE RICH PROTEIN-RELATED"/>
    <property type="match status" value="1"/>
</dbReference>
<evidence type="ECO:0000313" key="5">
    <source>
        <dbReference type="Proteomes" id="UP000576393"/>
    </source>
</evidence>
<dbReference type="InterPro" id="IPR000620">
    <property type="entry name" value="EamA_dom"/>
</dbReference>
<comment type="similarity">
    <text evidence="1">Belongs to the EamA transporter family.</text>
</comment>
<dbReference type="SUPFAM" id="SSF103481">
    <property type="entry name" value="Multidrug resistance efflux transporter EmrE"/>
    <property type="match status" value="1"/>
</dbReference>
<dbReference type="Proteomes" id="UP000576393">
    <property type="component" value="Unassembled WGS sequence"/>
</dbReference>
<feature type="transmembrane region" description="Helical" evidence="2">
    <location>
        <begin position="161"/>
        <end position="183"/>
    </location>
</feature>
<dbReference type="GO" id="GO:0016020">
    <property type="term" value="C:membrane"/>
    <property type="evidence" value="ECO:0007669"/>
    <property type="project" value="InterPro"/>
</dbReference>
<feature type="transmembrane region" description="Helical" evidence="2">
    <location>
        <begin position="227"/>
        <end position="247"/>
    </location>
</feature>
<comment type="caution">
    <text evidence="4">The sequence shown here is derived from an EMBL/GenBank/DDBJ whole genome shotgun (WGS) entry which is preliminary data.</text>
</comment>
<gene>
    <name evidence="4" type="ORF">HDA43_002847</name>
</gene>
<feature type="transmembrane region" description="Helical" evidence="2">
    <location>
        <begin position="195"/>
        <end position="215"/>
    </location>
</feature>
<feature type="transmembrane region" description="Helical" evidence="2">
    <location>
        <begin position="103"/>
        <end position="120"/>
    </location>
</feature>
<sequence length="298" mass="30998">MIVTVLLGLAAACLLGLGFVAQQHAAYTEPLGEMLHLHLLLDLVRKPLWLCGVATMVGGQVLGALALRRADVAQVEPLLATNLIFALAVAAAVYRERLGRCEWLGAVLVSGGVAMFLLAGQPHDGGVPGPVSVVWVAILATLMVAAVLVLVAVRVTLPTKAMLLAASAGMLYGIQDVLTRASLVTLEQAGRGPGALLTIWQPYTLLVIAVLGILLNQSAFDAAPLRISLPATTAAEPVIGIMLGVVILGERLRADPPALAGEVAGLIALVAGIVILGRSPYLAKSEQGAQRRPGRRRR</sequence>
<keyword evidence="2" id="KW-0472">Membrane</keyword>
<keyword evidence="2" id="KW-0812">Transmembrane</keyword>
<dbReference type="EMBL" id="JACCCO010000001">
    <property type="protein sequence ID" value="NYF40688.1"/>
    <property type="molecule type" value="Genomic_DNA"/>
</dbReference>
<evidence type="ECO:0000256" key="1">
    <source>
        <dbReference type="ARBA" id="ARBA00007362"/>
    </source>
</evidence>
<feature type="transmembrane region" description="Helical" evidence="2">
    <location>
        <begin position="79"/>
        <end position="97"/>
    </location>
</feature>
<organism evidence="4 5">
    <name type="scientific">Streptosporangium sandarakinum</name>
    <dbReference type="NCBI Taxonomy" id="1260955"/>
    <lineage>
        <taxon>Bacteria</taxon>
        <taxon>Bacillati</taxon>
        <taxon>Actinomycetota</taxon>
        <taxon>Actinomycetes</taxon>
        <taxon>Streptosporangiales</taxon>
        <taxon>Streptosporangiaceae</taxon>
        <taxon>Streptosporangium</taxon>
    </lineage>
</organism>
<feature type="transmembrane region" description="Helical" evidence="2">
    <location>
        <begin position="259"/>
        <end position="277"/>
    </location>
</feature>